<proteinExistence type="predicted"/>
<gene>
    <name evidence="1" type="ORF">M569_17657</name>
</gene>
<dbReference type="AlphaFoldDB" id="S8BRX1"/>
<evidence type="ECO:0000313" key="1">
    <source>
        <dbReference type="EMBL" id="EPS57164.1"/>
    </source>
</evidence>
<protein>
    <submittedName>
        <fullName evidence="1">Uncharacterized protein</fullName>
    </submittedName>
</protein>
<reference evidence="1 2" key="1">
    <citation type="journal article" date="2013" name="BMC Genomics">
        <title>The miniature genome of a carnivorous plant Genlisea aurea contains a low number of genes and short non-coding sequences.</title>
        <authorList>
            <person name="Leushkin E.V."/>
            <person name="Sutormin R.A."/>
            <person name="Nabieva E.R."/>
            <person name="Penin A.A."/>
            <person name="Kondrashov A.S."/>
            <person name="Logacheva M.D."/>
        </authorList>
    </citation>
    <scope>NUCLEOTIDE SEQUENCE [LARGE SCALE GENOMIC DNA]</scope>
</reference>
<keyword evidence="2" id="KW-1185">Reference proteome</keyword>
<evidence type="ECO:0000313" key="2">
    <source>
        <dbReference type="Proteomes" id="UP000015453"/>
    </source>
</evidence>
<name>S8BRX1_9LAMI</name>
<accession>S8BRX1</accession>
<dbReference type="EMBL" id="AUSU01010556">
    <property type="protein sequence ID" value="EPS57164.1"/>
    <property type="molecule type" value="Genomic_DNA"/>
</dbReference>
<comment type="caution">
    <text evidence="1">The sequence shown here is derived from an EMBL/GenBank/DDBJ whole genome shotgun (WGS) entry which is preliminary data.</text>
</comment>
<organism evidence="1 2">
    <name type="scientific">Genlisea aurea</name>
    <dbReference type="NCBI Taxonomy" id="192259"/>
    <lineage>
        <taxon>Eukaryota</taxon>
        <taxon>Viridiplantae</taxon>
        <taxon>Streptophyta</taxon>
        <taxon>Embryophyta</taxon>
        <taxon>Tracheophyta</taxon>
        <taxon>Spermatophyta</taxon>
        <taxon>Magnoliopsida</taxon>
        <taxon>eudicotyledons</taxon>
        <taxon>Gunneridae</taxon>
        <taxon>Pentapetalae</taxon>
        <taxon>asterids</taxon>
        <taxon>lamiids</taxon>
        <taxon>Lamiales</taxon>
        <taxon>Lentibulariaceae</taxon>
        <taxon>Genlisea</taxon>
    </lineage>
</organism>
<sequence>MAIFRRDSYFVPVQGRAALRHGGTEVEVEDFSSINILDSGHSKCKDDDWPSRLSLGITTPIRTVFRASYVGASFR</sequence>
<dbReference type="Proteomes" id="UP000015453">
    <property type="component" value="Unassembled WGS sequence"/>
</dbReference>